<keyword evidence="2" id="KW-1185">Reference proteome</keyword>
<reference evidence="1 2" key="1">
    <citation type="submission" date="2021-06" db="EMBL/GenBank/DDBJ databases">
        <title>Bacillus sp. RD4P76, an endophyte from a halophyte.</title>
        <authorList>
            <person name="Sun J.-Q."/>
        </authorList>
    </citation>
    <scope>NUCLEOTIDE SEQUENCE [LARGE SCALE GENOMIC DNA]</scope>
    <source>
        <strain evidence="1 2">JCM 17098</strain>
    </source>
</reference>
<dbReference type="RefSeq" id="WP_176371252.1">
    <property type="nucleotide sequence ID" value="NZ_JAHQCR010000077.1"/>
</dbReference>
<gene>
    <name evidence="1" type="ORF">KS407_18720</name>
</gene>
<name>A0ABS6JXZ2_9BACI</name>
<protein>
    <submittedName>
        <fullName evidence="1">CDP-glycerol glycerophosphotransferase family protein</fullName>
    </submittedName>
</protein>
<dbReference type="Proteomes" id="UP000790580">
    <property type="component" value="Unassembled WGS sequence"/>
</dbReference>
<dbReference type="InterPro" id="IPR007554">
    <property type="entry name" value="Glycerophosphate_synth"/>
</dbReference>
<sequence length="448" mass="52783">MDHKIRTIWFFSIEFLFTFKLLQYNKISLPLLLLRDFQKFLNKQNMTKYNTDFSFNSKIQDACRPYLITSNPDHHVDGNILIRSELYPITKGIKNKSFIYLAHHKREYQTMLKVKECRPLIYLPKLGESYIPTEEERLVFTHLEHIVSANSTPDYFKTNTFIEWMKKRLQRLLKRIRQVQTLFEQYPIKLTVYGSTINRHGCLVTSFAQNRKILTVNIQHGIFGELAHLPVNADVNIVWGESHRQYLISHGAPKNKIKVAAPLFFRSSNTNSKNRKYTKKRSHYDLNLLVALQPLGYVYNKKLIKKIERAISNIPYNIKVTYKLHPDQRKKKMYKKLLLQRGSAIVAHGKKPLREMIIQSNLIITPYSSVAYEALILEKPVVFYGTVPPLYYLKKQPRPLRSSKQIKKMILQSIKNPTFLKSLQRKFVLNGIDSQKEITNKELWRLIN</sequence>
<dbReference type="Gene3D" id="3.40.50.12580">
    <property type="match status" value="1"/>
</dbReference>
<dbReference type="Pfam" id="PF04464">
    <property type="entry name" value="Glyphos_transf"/>
    <property type="match status" value="1"/>
</dbReference>
<dbReference type="SUPFAM" id="SSF53756">
    <property type="entry name" value="UDP-Glycosyltransferase/glycogen phosphorylase"/>
    <property type="match status" value="1"/>
</dbReference>
<proteinExistence type="predicted"/>
<dbReference type="EMBL" id="JAHQCR010000077">
    <property type="protein sequence ID" value="MBU9723454.1"/>
    <property type="molecule type" value="Genomic_DNA"/>
</dbReference>
<comment type="caution">
    <text evidence="1">The sequence shown here is derived from an EMBL/GenBank/DDBJ whole genome shotgun (WGS) entry which is preliminary data.</text>
</comment>
<dbReference type="InterPro" id="IPR043148">
    <property type="entry name" value="TagF_C"/>
</dbReference>
<evidence type="ECO:0000313" key="1">
    <source>
        <dbReference type="EMBL" id="MBU9723454.1"/>
    </source>
</evidence>
<evidence type="ECO:0000313" key="2">
    <source>
        <dbReference type="Proteomes" id="UP000790580"/>
    </source>
</evidence>
<accession>A0ABS6JXZ2</accession>
<organism evidence="1 2">
    <name type="scientific">Evansella alkalicola</name>
    <dbReference type="NCBI Taxonomy" id="745819"/>
    <lineage>
        <taxon>Bacteria</taxon>
        <taxon>Bacillati</taxon>
        <taxon>Bacillota</taxon>
        <taxon>Bacilli</taxon>
        <taxon>Bacillales</taxon>
        <taxon>Bacillaceae</taxon>
        <taxon>Evansella</taxon>
    </lineage>
</organism>